<organism evidence="2 3">
    <name type="scientific">Pseudolabrys taiwanensis</name>
    <dbReference type="NCBI Taxonomy" id="331696"/>
    <lineage>
        <taxon>Bacteria</taxon>
        <taxon>Pseudomonadati</taxon>
        <taxon>Pseudomonadota</taxon>
        <taxon>Alphaproteobacteria</taxon>
        <taxon>Hyphomicrobiales</taxon>
        <taxon>Xanthobacteraceae</taxon>
        <taxon>Pseudolabrys</taxon>
    </lineage>
</organism>
<protein>
    <submittedName>
        <fullName evidence="2">NmrA family transcriptional regulator</fullName>
    </submittedName>
</protein>
<dbReference type="Gene3D" id="3.40.50.720">
    <property type="entry name" value="NAD(P)-binding Rossmann-like Domain"/>
    <property type="match status" value="1"/>
</dbReference>
<reference evidence="2 3" key="1">
    <citation type="submission" date="2018-07" db="EMBL/GenBank/DDBJ databases">
        <authorList>
            <person name="Quirk P.G."/>
            <person name="Krulwich T.A."/>
        </authorList>
    </citation>
    <scope>NUCLEOTIDE SEQUENCE [LARGE SCALE GENOMIC DNA]</scope>
    <source>
        <strain evidence="2 3">CC-BB4</strain>
    </source>
</reference>
<dbReference type="SUPFAM" id="SSF51735">
    <property type="entry name" value="NAD(P)-binding Rossmann-fold domains"/>
    <property type="match status" value="1"/>
</dbReference>
<evidence type="ECO:0000259" key="1">
    <source>
        <dbReference type="Pfam" id="PF05368"/>
    </source>
</evidence>
<dbReference type="AlphaFoldDB" id="A0A346A4K7"/>
<dbReference type="Pfam" id="PF05368">
    <property type="entry name" value="NmrA"/>
    <property type="match status" value="1"/>
</dbReference>
<dbReference type="Proteomes" id="UP000254889">
    <property type="component" value="Chromosome"/>
</dbReference>
<dbReference type="Gene3D" id="3.90.25.10">
    <property type="entry name" value="UDP-galactose 4-epimerase, domain 1"/>
    <property type="match status" value="1"/>
</dbReference>
<evidence type="ECO:0000313" key="3">
    <source>
        <dbReference type="Proteomes" id="UP000254889"/>
    </source>
</evidence>
<proteinExistence type="predicted"/>
<dbReference type="PANTHER" id="PTHR43162">
    <property type="match status" value="1"/>
</dbReference>
<accession>A0A346A4K7</accession>
<evidence type="ECO:0000313" key="2">
    <source>
        <dbReference type="EMBL" id="AXK84104.1"/>
    </source>
</evidence>
<dbReference type="KEGG" id="ptaw:DW352_18300"/>
<keyword evidence="3" id="KW-1185">Reference proteome</keyword>
<name>A0A346A4K7_9HYPH</name>
<dbReference type="InterPro" id="IPR051604">
    <property type="entry name" value="Ergot_Alk_Oxidoreductase"/>
</dbReference>
<sequence>MFAIAGITGKVGAVAATALLNAGHQIRAVVRSEEKGAAWKARGCEIAVVPDAGDQTALERAFERVEGLFLMNPPNYDSDAAFTDSRHRVAAAARAISKVKPARVVLLSTVGAQVREFNLLNWGGIYEHALAETGIPVAFLRAAWFMENASWDVAAAREGQIHSHLQPLDHAIDRVSVKDIGRVAAELLQETWTGTRTIELTGPRKYSANDEAAGFAAALGRSVEAVAIPRETWEAQFRAQGMQHPAARIRMLDGFNEGWIDFERNRTEQRTGTVTFETVLRELITQH</sequence>
<gene>
    <name evidence="2" type="ORF">DW352_18300</name>
</gene>
<feature type="domain" description="NmrA-like" evidence="1">
    <location>
        <begin position="3"/>
        <end position="234"/>
    </location>
</feature>
<dbReference type="EMBL" id="CP031417">
    <property type="protein sequence ID" value="AXK84104.1"/>
    <property type="molecule type" value="Genomic_DNA"/>
</dbReference>
<dbReference type="PANTHER" id="PTHR43162:SF1">
    <property type="entry name" value="PRESTALK A DIFFERENTIATION PROTEIN A"/>
    <property type="match status" value="1"/>
</dbReference>
<dbReference type="OrthoDB" id="7352262at2"/>
<dbReference type="InterPro" id="IPR008030">
    <property type="entry name" value="NmrA-like"/>
</dbReference>
<dbReference type="InterPro" id="IPR036291">
    <property type="entry name" value="NAD(P)-bd_dom_sf"/>
</dbReference>